<keyword evidence="1" id="KW-0175">Coiled coil</keyword>
<evidence type="ECO:0000256" key="1">
    <source>
        <dbReference type="SAM" id="Coils"/>
    </source>
</evidence>
<feature type="coiled-coil region" evidence="1">
    <location>
        <begin position="8"/>
        <end position="63"/>
    </location>
</feature>
<dbReference type="KEGG" id="rbc:BN938_1383"/>
<organism evidence="2 3">
    <name type="scientific">Mucinivorans hirudinis</name>
    <dbReference type="NCBI Taxonomy" id="1433126"/>
    <lineage>
        <taxon>Bacteria</taxon>
        <taxon>Pseudomonadati</taxon>
        <taxon>Bacteroidota</taxon>
        <taxon>Bacteroidia</taxon>
        <taxon>Bacteroidales</taxon>
        <taxon>Rikenellaceae</taxon>
        <taxon>Mucinivorans</taxon>
    </lineage>
</organism>
<name>A0A060R7Z1_9BACT</name>
<dbReference type="OrthoDB" id="1467932at2"/>
<dbReference type="EMBL" id="HG934468">
    <property type="protein sequence ID" value="CDN31470.1"/>
    <property type="molecule type" value="Genomic_DNA"/>
</dbReference>
<dbReference type="Proteomes" id="UP000027616">
    <property type="component" value="Chromosome I"/>
</dbReference>
<reference evidence="2 3" key="1">
    <citation type="journal article" date="2015" name="Genome Announc.">
        <title>Complete Genome Sequence of the Novel Leech Symbiont Mucinivorans hirudinis M3T.</title>
        <authorList>
            <person name="Nelson M.C."/>
            <person name="Bomar L."/>
            <person name="Graf J."/>
        </authorList>
    </citation>
    <scope>NUCLEOTIDE SEQUENCE [LARGE SCALE GENOMIC DNA]</scope>
    <source>
        <strain evidence="3">M3</strain>
    </source>
</reference>
<dbReference type="HOGENOM" id="CLU_146561_1_1_10"/>
<proteinExistence type="predicted"/>
<accession>A0A060R7Z1</accession>
<gene>
    <name evidence="2" type="ORF">BN938_1383</name>
</gene>
<evidence type="ECO:0000313" key="3">
    <source>
        <dbReference type="Proteomes" id="UP000027616"/>
    </source>
</evidence>
<sequence length="96" mass="10737">MAKIVEPIDELRVLVKDLLAKCDTLERENKRLSELCAGYQLQLSEAKAQMEQEKQRAQAVVLAQSLVTVSGSAKVARARVNSLLRDIDRCISLVNR</sequence>
<keyword evidence="3" id="KW-1185">Reference proteome</keyword>
<dbReference type="STRING" id="1433126.BN938_1383"/>
<dbReference type="AlphaFoldDB" id="A0A060R7Z1"/>
<evidence type="ECO:0000313" key="2">
    <source>
        <dbReference type="EMBL" id="CDN31470.1"/>
    </source>
</evidence>
<protein>
    <submittedName>
        <fullName evidence="2">Uncharacterized protein</fullName>
    </submittedName>
</protein>